<evidence type="ECO:0000256" key="5">
    <source>
        <dbReference type="SAM" id="MobiDB-lite"/>
    </source>
</evidence>
<dbReference type="PANTHER" id="PTHR13847:SF286">
    <property type="entry name" value="D-AMINO ACID DEHYDROGENASE"/>
    <property type="match status" value="1"/>
</dbReference>
<dbReference type="AlphaFoldDB" id="A0A7W0CRY1"/>
<reference evidence="7 8" key="1">
    <citation type="submission" date="2020-07" db="EMBL/GenBank/DDBJ databases">
        <title>Genomic Encyclopedia of Type Strains, Phase IV (KMG-IV): sequencing the most valuable type-strain genomes for metagenomic binning, comparative biology and taxonomic classification.</title>
        <authorList>
            <person name="Goeker M."/>
        </authorList>
    </citation>
    <scope>NUCLEOTIDE SEQUENCE [LARGE SCALE GENOMIC DNA]</scope>
    <source>
        <strain evidence="7 8">DSM 45533</strain>
    </source>
</reference>
<evidence type="ECO:0000259" key="6">
    <source>
        <dbReference type="Pfam" id="PF01266"/>
    </source>
</evidence>
<protein>
    <submittedName>
        <fullName evidence="7">D-amino-acid dehydrogenase</fullName>
        <ecNumber evidence="7">1.4.99.-</ecNumber>
    </submittedName>
</protein>
<dbReference type="GO" id="GO:0005737">
    <property type="term" value="C:cytoplasm"/>
    <property type="evidence" value="ECO:0007669"/>
    <property type="project" value="TreeGrafter"/>
</dbReference>
<keyword evidence="3" id="KW-0285">Flavoprotein</keyword>
<keyword evidence="4 7" id="KW-0560">Oxidoreductase</keyword>
<comment type="caution">
    <text evidence="7">The sequence shown here is derived from an EMBL/GenBank/DDBJ whole genome shotgun (WGS) entry which is preliminary data.</text>
</comment>
<dbReference type="Gene3D" id="3.30.9.10">
    <property type="entry name" value="D-Amino Acid Oxidase, subunit A, domain 2"/>
    <property type="match status" value="2"/>
</dbReference>
<dbReference type="Pfam" id="PF01266">
    <property type="entry name" value="DAO"/>
    <property type="match status" value="1"/>
</dbReference>
<dbReference type="EC" id="1.4.99.-" evidence="7"/>
<dbReference type="SUPFAM" id="SSF51971">
    <property type="entry name" value="Nucleotide-binding domain"/>
    <property type="match status" value="1"/>
</dbReference>
<evidence type="ECO:0000256" key="4">
    <source>
        <dbReference type="ARBA" id="ARBA00023002"/>
    </source>
</evidence>
<dbReference type="Proteomes" id="UP000530928">
    <property type="component" value="Unassembled WGS sequence"/>
</dbReference>
<comment type="similarity">
    <text evidence="2">Belongs to the DadA oxidoreductase family.</text>
</comment>
<dbReference type="RefSeq" id="WP_181614885.1">
    <property type="nucleotide sequence ID" value="NZ_BAABAM010000007.1"/>
</dbReference>
<accession>A0A7W0CRY1</accession>
<gene>
    <name evidence="7" type="ORF">HNR30_007563</name>
</gene>
<evidence type="ECO:0000313" key="8">
    <source>
        <dbReference type="Proteomes" id="UP000530928"/>
    </source>
</evidence>
<dbReference type="InterPro" id="IPR036188">
    <property type="entry name" value="FAD/NAD-bd_sf"/>
</dbReference>
<organism evidence="7 8">
    <name type="scientific">Nonomuraea soli</name>
    <dbReference type="NCBI Taxonomy" id="1032476"/>
    <lineage>
        <taxon>Bacteria</taxon>
        <taxon>Bacillati</taxon>
        <taxon>Actinomycetota</taxon>
        <taxon>Actinomycetes</taxon>
        <taxon>Streptosporangiales</taxon>
        <taxon>Streptosporangiaceae</taxon>
        <taxon>Nonomuraea</taxon>
    </lineage>
</organism>
<evidence type="ECO:0000256" key="2">
    <source>
        <dbReference type="ARBA" id="ARBA00009410"/>
    </source>
</evidence>
<name>A0A7W0CRY1_9ACTN</name>
<dbReference type="InterPro" id="IPR006076">
    <property type="entry name" value="FAD-dep_OxRdtase"/>
</dbReference>
<dbReference type="SUPFAM" id="SSF54373">
    <property type="entry name" value="FAD-linked reductases, C-terminal domain"/>
    <property type="match status" value="1"/>
</dbReference>
<feature type="domain" description="FAD dependent oxidoreductase" evidence="6">
    <location>
        <begin position="2"/>
        <end position="394"/>
    </location>
</feature>
<evidence type="ECO:0000313" key="7">
    <source>
        <dbReference type="EMBL" id="MBA2896172.1"/>
    </source>
</evidence>
<sequence>MRVVVIGSGIVGASAAFHLAGRGVEVTVVDGGHTGQATAAGAGIVCPWVDHEDDAGWYALARAGAAYYGELAGLLGRGYARAGALVVGDDLAIDGSTTGAAELSGGAGRGGSEGLRRVRELLERRRAGAPEMGEIVDVERPGLGGRGVPVLAPGLAALYVPGAARVDGRVVRDALLAEAVRLGATVMPGEATLRPDGEVVVSHHPRPMEVGLGGSGTDSDGDRGGEDDGVGGGRGDGGRVIPCDGVVVAAGAWSGEVCRPLGVRLEVWPRRGQILHLQLQGHDTAQWPMVLPQAGPYMVGFEGGRLVVGATVERVGFDPRVTAAGLAEVLGGALRVAPGLAGATVVEARVGLRPVYGDGRRPLIAAVGDRVVVATGLSAYGLTAGPYAGLMAAAIVVGERPPIDPEPYMI</sequence>
<dbReference type="GO" id="GO:0016491">
    <property type="term" value="F:oxidoreductase activity"/>
    <property type="evidence" value="ECO:0007669"/>
    <property type="project" value="UniProtKB-KW"/>
</dbReference>
<dbReference type="PANTHER" id="PTHR13847">
    <property type="entry name" value="SARCOSINE DEHYDROGENASE-RELATED"/>
    <property type="match status" value="1"/>
</dbReference>
<comment type="cofactor">
    <cofactor evidence="1">
        <name>FAD</name>
        <dbReference type="ChEBI" id="CHEBI:57692"/>
    </cofactor>
</comment>
<dbReference type="EMBL" id="JACDUR010000008">
    <property type="protein sequence ID" value="MBA2896172.1"/>
    <property type="molecule type" value="Genomic_DNA"/>
</dbReference>
<dbReference type="Gene3D" id="3.50.50.60">
    <property type="entry name" value="FAD/NAD(P)-binding domain"/>
    <property type="match status" value="2"/>
</dbReference>
<keyword evidence="8" id="KW-1185">Reference proteome</keyword>
<feature type="region of interest" description="Disordered" evidence="5">
    <location>
        <begin position="204"/>
        <end position="237"/>
    </location>
</feature>
<evidence type="ECO:0000256" key="3">
    <source>
        <dbReference type="ARBA" id="ARBA00022630"/>
    </source>
</evidence>
<proteinExistence type="inferred from homology"/>
<evidence type="ECO:0000256" key="1">
    <source>
        <dbReference type="ARBA" id="ARBA00001974"/>
    </source>
</evidence>